<reference evidence="9 10" key="1">
    <citation type="submission" date="2016-05" db="EMBL/GenBank/DDBJ databases">
        <title>Genome sequencing reveals origins of a unique bacterial endosymbiosis in the earliest lineages of terrestrial Fungi.</title>
        <authorList>
            <consortium name="DOE Joint Genome Institute"/>
            <person name="Uehling J."/>
            <person name="Gryganskyi A."/>
            <person name="Hameed K."/>
            <person name="Tschaplinski T."/>
            <person name="Misztal P."/>
            <person name="Wu S."/>
            <person name="Desiro A."/>
            <person name="Vande Pol N."/>
            <person name="Du Z.-Y."/>
            <person name="Zienkiewicz A."/>
            <person name="Zienkiewicz K."/>
            <person name="Morin E."/>
            <person name="Tisserant E."/>
            <person name="Splivallo R."/>
            <person name="Hainaut M."/>
            <person name="Henrissat B."/>
            <person name="Ohm R."/>
            <person name="Kuo A."/>
            <person name="Yan J."/>
            <person name="Lipzen A."/>
            <person name="Nolan M."/>
            <person name="Labutti K."/>
            <person name="Barry K."/>
            <person name="Goldstein A."/>
            <person name="Labbe J."/>
            <person name="Schadt C."/>
            <person name="Tuskan G."/>
            <person name="Grigoriev I."/>
            <person name="Martin F."/>
            <person name="Vilgalys R."/>
            <person name="Bonito G."/>
        </authorList>
    </citation>
    <scope>NUCLEOTIDE SEQUENCE [LARGE SCALE GENOMIC DNA]</scope>
    <source>
        <strain evidence="9 10">AG-77</strain>
    </source>
</reference>
<dbReference type="OrthoDB" id="17725at2759"/>
<feature type="transmembrane region" description="Helical" evidence="7">
    <location>
        <begin position="7"/>
        <end position="27"/>
    </location>
</feature>
<dbReference type="Pfam" id="PF01794">
    <property type="entry name" value="Ferric_reduct"/>
    <property type="match status" value="1"/>
</dbReference>
<feature type="transmembrane region" description="Helical" evidence="7">
    <location>
        <begin position="295"/>
        <end position="312"/>
    </location>
</feature>
<dbReference type="Proteomes" id="UP000078512">
    <property type="component" value="Unassembled WGS sequence"/>
</dbReference>
<dbReference type="PANTHER" id="PTHR11972:SF69">
    <property type="entry name" value="FERRIC REDUCTION OXIDASE 6-RELATED"/>
    <property type="match status" value="1"/>
</dbReference>
<feature type="transmembrane region" description="Helical" evidence="7">
    <location>
        <begin position="266"/>
        <end position="289"/>
    </location>
</feature>
<feature type="transmembrane region" description="Helical" evidence="7">
    <location>
        <begin position="200"/>
        <end position="222"/>
    </location>
</feature>
<feature type="transmembrane region" description="Helical" evidence="7">
    <location>
        <begin position="152"/>
        <end position="179"/>
    </location>
</feature>
<evidence type="ECO:0000256" key="4">
    <source>
        <dbReference type="ARBA" id="ARBA00023002"/>
    </source>
</evidence>
<dbReference type="InterPro" id="IPR039261">
    <property type="entry name" value="FNR_nucleotide-bd"/>
</dbReference>
<keyword evidence="3 7" id="KW-1133">Transmembrane helix</keyword>
<dbReference type="Gene3D" id="3.40.50.80">
    <property type="entry name" value="Nucleotide-binding domain of ferredoxin-NADP reductase (FNR) module"/>
    <property type="match status" value="1"/>
</dbReference>
<name>A0A197JVX9_9FUNG</name>
<dbReference type="SFLD" id="SFLDS00052">
    <property type="entry name" value="Ferric_Reductase_Domain"/>
    <property type="match status" value="1"/>
</dbReference>
<evidence type="ECO:0000256" key="2">
    <source>
        <dbReference type="ARBA" id="ARBA00022692"/>
    </source>
</evidence>
<evidence type="ECO:0000313" key="10">
    <source>
        <dbReference type="Proteomes" id="UP000078512"/>
    </source>
</evidence>
<evidence type="ECO:0000256" key="6">
    <source>
        <dbReference type="ARBA" id="ARBA00023136"/>
    </source>
</evidence>
<evidence type="ECO:0000256" key="3">
    <source>
        <dbReference type="ARBA" id="ARBA00022989"/>
    </source>
</evidence>
<dbReference type="PROSITE" id="PS51384">
    <property type="entry name" value="FAD_FR"/>
    <property type="match status" value="1"/>
</dbReference>
<accession>A0A197JVX9</accession>
<dbReference type="SFLD" id="SFLDG01168">
    <property type="entry name" value="Ferric_reductase_subgroup_(FRE"/>
    <property type="match status" value="1"/>
</dbReference>
<comment type="subcellular location">
    <subcellularLocation>
        <location evidence="1">Membrane</location>
        <topology evidence="1">Multi-pass membrane protein</topology>
    </subcellularLocation>
</comment>
<dbReference type="CDD" id="cd06186">
    <property type="entry name" value="NOX_Duox_like_FAD_NADP"/>
    <property type="match status" value="1"/>
</dbReference>
<organism evidence="9 10">
    <name type="scientific">Linnemannia elongata AG-77</name>
    <dbReference type="NCBI Taxonomy" id="1314771"/>
    <lineage>
        <taxon>Eukaryota</taxon>
        <taxon>Fungi</taxon>
        <taxon>Fungi incertae sedis</taxon>
        <taxon>Mucoromycota</taxon>
        <taxon>Mortierellomycotina</taxon>
        <taxon>Mortierellomycetes</taxon>
        <taxon>Mortierellales</taxon>
        <taxon>Mortierellaceae</taxon>
        <taxon>Linnemannia</taxon>
    </lineage>
</organism>
<evidence type="ECO:0000256" key="7">
    <source>
        <dbReference type="SAM" id="Phobius"/>
    </source>
</evidence>
<feature type="domain" description="FAD-binding FR-type" evidence="8">
    <location>
        <begin position="312"/>
        <end position="429"/>
    </location>
</feature>
<dbReference type="InterPro" id="IPR017927">
    <property type="entry name" value="FAD-bd_FR_type"/>
</dbReference>
<dbReference type="GO" id="GO:0016175">
    <property type="term" value="F:superoxide-generating NAD(P)H oxidase activity"/>
    <property type="evidence" value="ECO:0007669"/>
    <property type="project" value="TreeGrafter"/>
</dbReference>
<dbReference type="GO" id="GO:0005886">
    <property type="term" value="C:plasma membrane"/>
    <property type="evidence" value="ECO:0007669"/>
    <property type="project" value="TreeGrafter"/>
</dbReference>
<dbReference type="InterPro" id="IPR013130">
    <property type="entry name" value="Fe3_Rdtase_TM_dom"/>
</dbReference>
<feature type="transmembrane region" description="Helical" evidence="7">
    <location>
        <begin position="114"/>
        <end position="132"/>
    </location>
</feature>
<dbReference type="InterPro" id="IPR017938">
    <property type="entry name" value="Riboflavin_synthase-like_b-brl"/>
</dbReference>
<keyword evidence="5" id="KW-0406">Ion transport</keyword>
<feature type="transmembrane region" description="Helical" evidence="7">
    <location>
        <begin position="47"/>
        <end position="68"/>
    </location>
</feature>
<dbReference type="EMBL" id="KV442043">
    <property type="protein sequence ID" value="OAQ29123.1"/>
    <property type="molecule type" value="Genomic_DNA"/>
</dbReference>
<proteinExistence type="predicted"/>
<keyword evidence="5" id="KW-0813">Transport</keyword>
<keyword evidence="10" id="KW-1185">Reference proteome</keyword>
<dbReference type="InterPro" id="IPR050369">
    <property type="entry name" value="RBOH/FRE"/>
</dbReference>
<dbReference type="PANTHER" id="PTHR11972">
    <property type="entry name" value="NADPH OXIDASE"/>
    <property type="match status" value="1"/>
</dbReference>
<dbReference type="GO" id="GO:0006811">
    <property type="term" value="P:monoatomic ion transport"/>
    <property type="evidence" value="ECO:0007669"/>
    <property type="project" value="UniProtKB-KW"/>
</dbReference>
<evidence type="ECO:0000259" key="8">
    <source>
        <dbReference type="PROSITE" id="PS51384"/>
    </source>
</evidence>
<feature type="transmembrane region" description="Helical" evidence="7">
    <location>
        <begin position="618"/>
        <end position="635"/>
    </location>
</feature>
<sequence>MVELYRVVAALFALVLIIFWIGDYSWLWTTKNVVLEVYFVGLRDYYFWGYCISPAIISHFVTIWGHYYRADSIFQRSISQVSWPSALTLSERVAKRLNQTSFWEKKDGYFGYTVKYWFLSFIAFAVNMVWFIQPISHNIGKALDEPGEDSPLAIWSAYIGFGSGYAAMGACGMILLLVLRRSMLHALGFTYADLLPLHRGMGFAIIFWSTVHTIGYMIHIGLDNALAAEINFDGETRGPQNIVGFVALAAMFALGLLSLPAVRRRGYWLFIVSHRWLTIISLAGTLMHYPYFMTWYYVVPSMCLFLADRFIPKVVQAFSVGRDVICSFDEHSDILTIVITSRNRLEPLKPYYPGDYISLQLRSLGEIYHPFTIASYWPEDPYSMTLYIRTFGENKDSWTGQLAGLCGQSGKSVVLPMNVEGVFGDRMHDYLCADEIVIFSAGAAITTFMPLIKSIAARIDAEAASGVPQKTLRMYLICTFRYESELYSYGDFLHQITHDVRFTSWLRTSIHVSRAEKTPRVITSSNDGSIIDTKTQVGQNSQRHSGDNIPPPSPVESIATVAQGEQPQLLGDAKKSVPIASGKILVDDQQQRYQGRLLPTFLAADSARVSTIHATRDLLITAAILLIPFAAYIGIRYTPIEGYGEGKWFWCQTTRIYDQNMTNKCMWNYTMTPGVVQICVASIIGYALIYFGRRATRREANAAKTAADDGATSGNTRAYLESVLRAQIMDYDGTISFKPSRLDVEKYIVDLMAEDVGMGKTKTVKADSGKKEMVGKTTTVFVGGPDGFLDTVEKANRKAKWSVDFHRETWSP</sequence>
<evidence type="ECO:0000256" key="1">
    <source>
        <dbReference type="ARBA" id="ARBA00004141"/>
    </source>
</evidence>
<dbReference type="SUPFAM" id="SSF63380">
    <property type="entry name" value="Riboflavin synthase domain-like"/>
    <property type="match status" value="1"/>
</dbReference>
<keyword evidence="4" id="KW-0560">Oxidoreductase</keyword>
<evidence type="ECO:0000256" key="5">
    <source>
        <dbReference type="ARBA" id="ARBA00023065"/>
    </source>
</evidence>
<keyword evidence="6 7" id="KW-0472">Membrane</keyword>
<gene>
    <name evidence="9" type="ORF">K457DRAFT_155818</name>
</gene>
<evidence type="ECO:0000313" key="9">
    <source>
        <dbReference type="EMBL" id="OAQ29123.1"/>
    </source>
</evidence>
<dbReference type="AlphaFoldDB" id="A0A197JVX9"/>
<keyword evidence="2 7" id="KW-0812">Transmembrane</keyword>
<feature type="transmembrane region" description="Helical" evidence="7">
    <location>
        <begin position="242"/>
        <end position="259"/>
    </location>
</feature>
<protein>
    <recommendedName>
        <fullName evidence="8">FAD-binding FR-type domain-containing protein</fullName>
    </recommendedName>
</protein>
<feature type="transmembrane region" description="Helical" evidence="7">
    <location>
        <begin position="671"/>
        <end position="691"/>
    </location>
</feature>
<dbReference type="STRING" id="1314771.A0A197JVX9"/>